<dbReference type="InterPro" id="IPR003474">
    <property type="entry name" value="Glcn_transporter"/>
</dbReference>
<protein>
    <recommendedName>
        <fullName evidence="4">GntP family permease</fullName>
    </recommendedName>
</protein>
<accession>A0ABP9BCG3</accession>
<dbReference type="Pfam" id="PF02447">
    <property type="entry name" value="GntP_permease"/>
    <property type="match status" value="1"/>
</dbReference>
<evidence type="ECO:0000313" key="2">
    <source>
        <dbReference type="EMBL" id="GAA4792262.1"/>
    </source>
</evidence>
<evidence type="ECO:0000256" key="1">
    <source>
        <dbReference type="SAM" id="Phobius"/>
    </source>
</evidence>
<comment type="caution">
    <text evidence="2">The sequence shown here is derived from an EMBL/GenBank/DDBJ whole genome shotgun (WGS) entry which is preliminary data.</text>
</comment>
<evidence type="ECO:0008006" key="4">
    <source>
        <dbReference type="Google" id="ProtNLM"/>
    </source>
</evidence>
<keyword evidence="1" id="KW-1133">Transmembrane helix</keyword>
<keyword evidence="3" id="KW-1185">Reference proteome</keyword>
<dbReference type="Proteomes" id="UP001501411">
    <property type="component" value="Unassembled WGS sequence"/>
</dbReference>
<dbReference type="EMBL" id="BAABIQ010000032">
    <property type="protein sequence ID" value="GAA4792262.1"/>
    <property type="molecule type" value="Genomic_DNA"/>
</dbReference>
<keyword evidence="1" id="KW-0472">Membrane</keyword>
<feature type="transmembrane region" description="Helical" evidence="1">
    <location>
        <begin position="121"/>
        <end position="140"/>
    </location>
</feature>
<organism evidence="2 3">
    <name type="scientific">Olivibacter ginsenosidimutans</name>
    <dbReference type="NCBI Taxonomy" id="1176537"/>
    <lineage>
        <taxon>Bacteria</taxon>
        <taxon>Pseudomonadati</taxon>
        <taxon>Bacteroidota</taxon>
        <taxon>Sphingobacteriia</taxon>
        <taxon>Sphingobacteriales</taxon>
        <taxon>Sphingobacteriaceae</taxon>
        <taxon>Olivibacter</taxon>
    </lineage>
</organism>
<feature type="transmembrane region" description="Helical" evidence="1">
    <location>
        <begin position="68"/>
        <end position="89"/>
    </location>
</feature>
<dbReference type="PANTHER" id="PTHR30354:SF11">
    <property type="entry name" value="PERMEASE"/>
    <property type="match status" value="1"/>
</dbReference>
<feature type="transmembrane region" description="Helical" evidence="1">
    <location>
        <begin position="161"/>
        <end position="184"/>
    </location>
</feature>
<dbReference type="PANTHER" id="PTHR30354">
    <property type="entry name" value="GNT FAMILY GLUCONATE TRANSPORTER"/>
    <property type="match status" value="1"/>
</dbReference>
<evidence type="ECO:0000313" key="3">
    <source>
        <dbReference type="Proteomes" id="UP001501411"/>
    </source>
</evidence>
<proteinExistence type="predicted"/>
<keyword evidence="1" id="KW-0812">Transmembrane</keyword>
<feature type="transmembrane region" description="Helical" evidence="1">
    <location>
        <begin position="96"/>
        <end position="115"/>
    </location>
</feature>
<gene>
    <name evidence="2" type="ORF">GCM10023231_20300</name>
</gene>
<sequence>MLFTLGMPEVALMIGIVLVFVGNKGWSRETITKLFHDGTEKAASILLIIGGGGAFGAILAQANIGEHFATYVSISSLGLFFPFLVAAVLKTAQGSSTVAVITAASIVAPLLVTLGLESETGRILCVLALGAGSMMVSHANDAYFWVIAKFSGLPMREMLKVYSVSTLIMGIVSIGFIYLLSLIIL</sequence>
<feature type="transmembrane region" description="Helical" evidence="1">
    <location>
        <begin position="6"/>
        <end position="22"/>
    </location>
</feature>
<name>A0ABP9BCG3_9SPHI</name>
<reference evidence="3" key="1">
    <citation type="journal article" date="2019" name="Int. J. Syst. Evol. Microbiol.">
        <title>The Global Catalogue of Microorganisms (GCM) 10K type strain sequencing project: providing services to taxonomists for standard genome sequencing and annotation.</title>
        <authorList>
            <consortium name="The Broad Institute Genomics Platform"/>
            <consortium name="The Broad Institute Genome Sequencing Center for Infectious Disease"/>
            <person name="Wu L."/>
            <person name="Ma J."/>
        </authorList>
    </citation>
    <scope>NUCLEOTIDE SEQUENCE [LARGE SCALE GENOMIC DNA]</scope>
    <source>
        <strain evidence="3">JCM 18200</strain>
    </source>
</reference>
<feature type="transmembrane region" description="Helical" evidence="1">
    <location>
        <begin position="43"/>
        <end position="62"/>
    </location>
</feature>